<evidence type="ECO:0000313" key="2">
    <source>
        <dbReference type="EMBL" id="PYI19530.1"/>
    </source>
</evidence>
<feature type="region of interest" description="Disordered" evidence="1">
    <location>
        <begin position="187"/>
        <end position="214"/>
    </location>
</feature>
<evidence type="ECO:0000256" key="1">
    <source>
        <dbReference type="SAM" id="MobiDB-lite"/>
    </source>
</evidence>
<evidence type="ECO:0000313" key="3">
    <source>
        <dbReference type="Proteomes" id="UP000249829"/>
    </source>
</evidence>
<dbReference type="AlphaFoldDB" id="A0A2V5HT90"/>
<feature type="region of interest" description="Disordered" evidence="1">
    <location>
        <begin position="276"/>
        <end position="300"/>
    </location>
</feature>
<protein>
    <recommendedName>
        <fullName evidence="4">F-box domain-containing protein</fullName>
    </recommendedName>
</protein>
<accession>A0A2V5HT90</accession>
<evidence type="ECO:0008006" key="4">
    <source>
        <dbReference type="Google" id="ProtNLM"/>
    </source>
</evidence>
<feature type="compositionally biased region" description="Basic and acidic residues" evidence="1">
    <location>
        <begin position="289"/>
        <end position="300"/>
    </location>
</feature>
<name>A0A2V5HT90_ASPV1</name>
<dbReference type="Proteomes" id="UP000249829">
    <property type="component" value="Unassembled WGS sequence"/>
</dbReference>
<dbReference type="EMBL" id="KZ825133">
    <property type="protein sequence ID" value="PYI19530.1"/>
    <property type="molecule type" value="Genomic_DNA"/>
</dbReference>
<proteinExistence type="predicted"/>
<organism evidence="2 3">
    <name type="scientific">Aspergillus violaceofuscus (strain CBS 115571)</name>
    <dbReference type="NCBI Taxonomy" id="1450538"/>
    <lineage>
        <taxon>Eukaryota</taxon>
        <taxon>Fungi</taxon>
        <taxon>Dikarya</taxon>
        <taxon>Ascomycota</taxon>
        <taxon>Pezizomycotina</taxon>
        <taxon>Eurotiomycetes</taxon>
        <taxon>Eurotiomycetidae</taxon>
        <taxon>Eurotiales</taxon>
        <taxon>Aspergillaceae</taxon>
        <taxon>Aspergillus</taxon>
    </lineage>
</organism>
<reference evidence="2 3" key="1">
    <citation type="submission" date="2018-02" db="EMBL/GenBank/DDBJ databases">
        <title>The genomes of Aspergillus section Nigri reveals drivers in fungal speciation.</title>
        <authorList>
            <consortium name="DOE Joint Genome Institute"/>
            <person name="Vesth T.C."/>
            <person name="Nybo J."/>
            <person name="Theobald S."/>
            <person name="Brandl J."/>
            <person name="Frisvad J.C."/>
            <person name="Nielsen K.F."/>
            <person name="Lyhne E.K."/>
            <person name="Kogle M.E."/>
            <person name="Kuo A."/>
            <person name="Riley R."/>
            <person name="Clum A."/>
            <person name="Nolan M."/>
            <person name="Lipzen A."/>
            <person name="Salamov A."/>
            <person name="Henrissat B."/>
            <person name="Wiebenga A."/>
            <person name="De vries R.P."/>
            <person name="Grigoriev I.V."/>
            <person name="Mortensen U.H."/>
            <person name="Andersen M.R."/>
            <person name="Baker S.E."/>
        </authorList>
    </citation>
    <scope>NUCLEOTIDE SEQUENCE [LARGE SCALE GENOMIC DNA]</scope>
    <source>
        <strain evidence="2 3">CBS 115571</strain>
    </source>
</reference>
<gene>
    <name evidence="2" type="ORF">BO99DRAFT_442959</name>
</gene>
<keyword evidence="3" id="KW-1185">Reference proteome</keyword>
<dbReference type="OMA" id="LECFHPS"/>
<sequence length="380" mass="43517">MEERWACVYGEATTLAMQVNTNQILFLAAWSSWFPGGKRVDKIDNSLGHPLSQMDLKSVFSIHVSVWIFVRLSGKDTTQPLGKVLVQILSSFSTRSLLPWTSVCHRFHALILRILHYRLRIAASLPEYKLILECFHPSSKLIEPHVFCTYIGTDDLSSQFDGKGSLYENVDTAERLGRLGSVYSRFRPERTPEDGTSPATRWGSYGTDEELDHDPDDRTVTRLINLEEVEDFSQLCVVVNVVKVIPGSDLLLSAHTVEDGVVRVFRNWLKEREGWDRDRDQTHAQGSDPPDRASAKDRDDASMLWVDPSRNVGIRARVRGRRYLDQQMPLLVHRDEEQGITYELDIEELHIRTTCLLMTVEKSQEEQKNYPKAVIFTRTV</sequence>
<dbReference type="STRING" id="1450538.A0A2V5HT90"/>